<organism evidence="1">
    <name type="scientific">sediment metagenome</name>
    <dbReference type="NCBI Taxonomy" id="749907"/>
    <lineage>
        <taxon>unclassified sequences</taxon>
        <taxon>metagenomes</taxon>
        <taxon>ecological metagenomes</taxon>
    </lineage>
</organism>
<proteinExistence type="predicted"/>
<comment type="caution">
    <text evidence="1">The sequence shown here is derived from an EMBL/GenBank/DDBJ whole genome shotgun (WGS) entry which is preliminary data.</text>
</comment>
<feature type="non-terminal residue" evidence="1">
    <location>
        <position position="1"/>
    </location>
</feature>
<sequence>VRLHGLANGTPAFSVAASDGKTALSLAPESALASAVQSTVRSGCDLFATLVIDEAMPLGPLISACAAIERMEDTLGLRIEPPPAGYPYYKAFLPNPAHRDPTNRPMQPFELTLWASNSSATGVLTLAAEEWKEGASQPVYRHVSWPVASPRDLLPPLSGKDTPSVLLVFAPESMAYARLHPYAAVAVERQMILYVFTGRPKPAAGSRTEARTAP</sequence>
<name>D9PI83_9ZZZZ</name>
<dbReference type="AlphaFoldDB" id="D9PI83"/>
<dbReference type="EMBL" id="ADZX01000414">
    <property type="protein sequence ID" value="EFK96728.1"/>
    <property type="molecule type" value="Genomic_DNA"/>
</dbReference>
<reference evidence="1" key="1">
    <citation type="submission" date="2010-07" db="EMBL/GenBank/DDBJ databases">
        <authorList>
            <consortium name="CONSOLIDER consortium CSD2007-00005"/>
            <person name="Guazzaroni M.-E."/>
            <person name="Richter M."/>
            <person name="Garcia-Salamanca A."/>
            <person name="Yarza P."/>
            <person name="Ferrer M."/>
        </authorList>
    </citation>
    <scope>NUCLEOTIDE SEQUENCE</scope>
</reference>
<evidence type="ECO:0000313" key="1">
    <source>
        <dbReference type="EMBL" id="EFK96728.1"/>
    </source>
</evidence>
<protein>
    <submittedName>
        <fullName evidence="1">Uncharacterized protein</fullName>
    </submittedName>
</protein>
<reference evidence="1" key="2">
    <citation type="journal article" date="2011" name="Microb. Ecol.">
        <title>Taxonomic and Functional Metagenomic Profiling of the Microbial Community in the Anoxic Sediment of a Sub-saline Shallow Lake (Laguna de Carrizo, Central Spain).</title>
        <authorList>
            <person name="Ferrer M."/>
            <person name="Guazzaroni M.E."/>
            <person name="Richter M."/>
            <person name="Garcia-Salamanca A."/>
            <person name="Yarza P."/>
            <person name="Suarez-Suarez A."/>
            <person name="Solano J."/>
            <person name="Alcaide M."/>
            <person name="van Dillewijn P."/>
            <person name="Molina-Henares M.A."/>
            <person name="Lopez-Cortes N."/>
            <person name="Al-Ramahi Y."/>
            <person name="Guerrero C."/>
            <person name="Acosta A."/>
            <person name="de Eugenio L.I."/>
            <person name="Martinez V."/>
            <person name="Marques S."/>
            <person name="Rojo F."/>
            <person name="Santero E."/>
            <person name="Genilloud O."/>
            <person name="Perez-Perez J."/>
            <person name="Rossello-Mora R."/>
            <person name="Ramos J.L."/>
        </authorList>
    </citation>
    <scope>NUCLEOTIDE SEQUENCE</scope>
</reference>
<gene>
    <name evidence="1" type="ORF">LDC_1239</name>
</gene>
<accession>D9PI83</accession>